<protein>
    <submittedName>
        <fullName evidence="1">Uncharacterized protein</fullName>
    </submittedName>
</protein>
<dbReference type="AlphaFoldDB" id="A0AA91V8V8"/>
<dbReference type="RefSeq" id="WP_097898729.1">
    <property type="nucleotide sequence ID" value="NZ_NVOR01000102.1"/>
</dbReference>
<evidence type="ECO:0000313" key="2">
    <source>
        <dbReference type="Proteomes" id="UP000221020"/>
    </source>
</evidence>
<gene>
    <name evidence="1" type="ORF">CON65_21150</name>
</gene>
<proteinExistence type="predicted"/>
<comment type="caution">
    <text evidence="1">The sequence shown here is derived from an EMBL/GenBank/DDBJ whole genome shotgun (WGS) entry which is preliminary data.</text>
</comment>
<accession>A0AA91V8V8</accession>
<reference evidence="1 2" key="1">
    <citation type="submission" date="2017-09" db="EMBL/GenBank/DDBJ databases">
        <title>Large-scale bioinformatics analysis of Bacillus genomes uncovers conserved roles of natural products in bacterial physiology.</title>
        <authorList>
            <consortium name="Agbiome Team Llc"/>
            <person name="Bleich R.M."/>
            <person name="Grubbs K.J."/>
            <person name="Santa Maria K.C."/>
            <person name="Allen S.E."/>
            <person name="Farag S."/>
            <person name="Shank E.A."/>
            <person name="Bowers A."/>
        </authorList>
    </citation>
    <scope>NUCLEOTIDE SEQUENCE [LARGE SCALE GENOMIC DNA]</scope>
    <source>
        <strain evidence="1 2">AFS092012</strain>
    </source>
</reference>
<dbReference type="EMBL" id="NVOR01000102">
    <property type="protein sequence ID" value="PED80686.1"/>
    <property type="molecule type" value="Genomic_DNA"/>
</dbReference>
<organism evidence="1 2">
    <name type="scientific">Bacillus pseudomycoides</name>
    <dbReference type="NCBI Taxonomy" id="64104"/>
    <lineage>
        <taxon>Bacteria</taxon>
        <taxon>Bacillati</taxon>
        <taxon>Bacillota</taxon>
        <taxon>Bacilli</taxon>
        <taxon>Bacillales</taxon>
        <taxon>Bacillaceae</taxon>
        <taxon>Bacillus</taxon>
        <taxon>Bacillus cereus group</taxon>
    </lineage>
</organism>
<sequence length="121" mass="14798">MEDISWRIVVEMGRGLASIIKVGGDFLLDEVVEQAVERFSEREERKKKRINRHVEKLKQYAWFKILYEDKRCQEVMLCNKVYRDLLSKRRYIHKLIHTEERTKFIQRVKIEAKVEEVIWDM</sequence>
<evidence type="ECO:0000313" key="1">
    <source>
        <dbReference type="EMBL" id="PED80686.1"/>
    </source>
</evidence>
<name>A0AA91V8V8_9BACI</name>
<dbReference type="Proteomes" id="UP000221020">
    <property type="component" value="Unassembled WGS sequence"/>
</dbReference>